<dbReference type="Proteomes" id="UP000326582">
    <property type="component" value="Chromosome 1"/>
</dbReference>
<reference evidence="2" key="1">
    <citation type="journal article" date="2019" name="MBio">
        <title>Comparative genomics for the elucidation of multidrug resistance (MDR) in Candida lusitaniae.</title>
        <authorList>
            <person name="Kannan A."/>
            <person name="Asner S.A."/>
            <person name="Trachsel E."/>
            <person name="Kelly S."/>
            <person name="Parker J."/>
            <person name="Sanglard D."/>
        </authorList>
    </citation>
    <scope>NUCLEOTIDE SEQUENCE [LARGE SCALE GENOMIC DNA]</scope>
    <source>
        <strain evidence="2">P1</strain>
    </source>
</reference>
<organism evidence="1 2">
    <name type="scientific">Clavispora lusitaniae</name>
    <name type="common">Candida lusitaniae</name>
    <dbReference type="NCBI Taxonomy" id="36911"/>
    <lineage>
        <taxon>Eukaryota</taxon>
        <taxon>Fungi</taxon>
        <taxon>Dikarya</taxon>
        <taxon>Ascomycota</taxon>
        <taxon>Saccharomycotina</taxon>
        <taxon>Pichiomycetes</taxon>
        <taxon>Metschnikowiaceae</taxon>
        <taxon>Clavispora</taxon>
    </lineage>
</organism>
<protein>
    <submittedName>
        <fullName evidence="1">Conserved oligomeric Golgi complex subunit</fullName>
    </submittedName>
</protein>
<name>A0ACD0WD50_CLALS</name>
<evidence type="ECO:0000313" key="1">
    <source>
        <dbReference type="EMBL" id="QFZ25179.1"/>
    </source>
</evidence>
<accession>A0ACD0WD50</accession>
<evidence type="ECO:0000313" key="2">
    <source>
        <dbReference type="Proteomes" id="UP000326582"/>
    </source>
</evidence>
<dbReference type="EMBL" id="CP038484">
    <property type="protein sequence ID" value="QFZ25179.1"/>
    <property type="molecule type" value="Genomic_DNA"/>
</dbReference>
<proteinExistence type="predicted"/>
<sequence>MYQASKCKLNTFDFTVGNLPLYFLLYSIIMSLHSVQGFTSRITDNQLSIRAYTVTKRESTLWADLKHKMSSLLIDTLKEDLDAQIAEQLDTDKELRQVAENYLQEILVNEQLLSTEVFTTTSQPDSGRNNEQRRTLTEEIAEIEAKQRQISTQLGEITNSNRELVIGVSQNLKTATTKITSELEKQIQTTLDNLDQNHITLSSKTIEKDIQAMSSDNSILLNVDSILDIFELPTLCRLCIMQGNYQEALEIATLVKMFAIKHSKFETFRLMQAQIEKELRLMTKGLVKLLNTNLKQSNILKIFQILNRPDIFPTSEGTGAKSREKALKLIYLNSRYKFITSEVESLKPLLKLKKWTYVKRYIEVYREFLFNSLSIYQAIFENSSLTSLKTEDSFMVNMYIKSLLDPLLAVLKEHLRARSEDEEEAEFENKRDGVILQVIYLCRSLAKYGMDFESAVTWELCEKEPALISEADWIRNLTKVKKFRA</sequence>
<gene>
    <name evidence="1" type="ORF">EJF14_10269</name>
</gene>
<keyword evidence="2" id="KW-1185">Reference proteome</keyword>